<accession>A0A2U9B919</accession>
<dbReference type="EMBL" id="CP026246">
    <property type="protein sequence ID" value="AWP00435.1"/>
    <property type="molecule type" value="Genomic_DNA"/>
</dbReference>
<keyword evidence="2" id="KW-1185">Reference proteome</keyword>
<organism evidence="1 2">
    <name type="scientific">Scophthalmus maximus</name>
    <name type="common">Turbot</name>
    <name type="synonym">Psetta maxima</name>
    <dbReference type="NCBI Taxonomy" id="52904"/>
    <lineage>
        <taxon>Eukaryota</taxon>
        <taxon>Metazoa</taxon>
        <taxon>Chordata</taxon>
        <taxon>Craniata</taxon>
        <taxon>Vertebrata</taxon>
        <taxon>Euteleostomi</taxon>
        <taxon>Actinopterygii</taxon>
        <taxon>Neopterygii</taxon>
        <taxon>Teleostei</taxon>
        <taxon>Neoteleostei</taxon>
        <taxon>Acanthomorphata</taxon>
        <taxon>Carangaria</taxon>
        <taxon>Pleuronectiformes</taxon>
        <taxon>Pleuronectoidei</taxon>
        <taxon>Scophthalmidae</taxon>
        <taxon>Scophthalmus</taxon>
    </lineage>
</organism>
<evidence type="ECO:0000313" key="1">
    <source>
        <dbReference type="EMBL" id="AWP00435.1"/>
    </source>
</evidence>
<protein>
    <submittedName>
        <fullName evidence="1">Uncharacterized protein</fullName>
    </submittedName>
</protein>
<name>A0A2U9B919_SCOMX</name>
<sequence>MRSGITESPWDKGQVKASRLLVRPAVAAADTRHQPATVNKLPLAWLRGPLTADHELSACRRSR</sequence>
<gene>
    <name evidence="1" type="ORF">SMAX5B_004037</name>
</gene>
<dbReference type="AlphaFoldDB" id="A0A2U9B919"/>
<evidence type="ECO:0000313" key="2">
    <source>
        <dbReference type="Proteomes" id="UP000246464"/>
    </source>
</evidence>
<dbReference type="Proteomes" id="UP000246464">
    <property type="component" value="Chromosome 4"/>
</dbReference>
<reference evidence="1 2" key="1">
    <citation type="submission" date="2017-12" db="EMBL/GenBank/DDBJ databases">
        <title>Integrating genomic resources of turbot (Scophthalmus maximus) in depth evaluation of genetic and physical mapping variation across individuals.</title>
        <authorList>
            <person name="Martinez P."/>
        </authorList>
    </citation>
    <scope>NUCLEOTIDE SEQUENCE [LARGE SCALE GENOMIC DNA]</scope>
</reference>
<proteinExistence type="predicted"/>